<sequence>MNSERPRLFMFRSGSNDKLYGFASDHTGGKLPEKFAPWTSIGVIRGDQKPPHGLKREAIENGIAEFGFQLWRKKDAPAKTA</sequence>
<evidence type="ECO:0000313" key="2">
    <source>
        <dbReference type="Proteomes" id="UP000237889"/>
    </source>
</evidence>
<dbReference type="AlphaFoldDB" id="A0A2S0NBU2"/>
<organism evidence="1 2">
    <name type="scientific">Phreatobacter cathodiphilus</name>
    <dbReference type="NCBI Taxonomy" id="1868589"/>
    <lineage>
        <taxon>Bacteria</taxon>
        <taxon>Pseudomonadati</taxon>
        <taxon>Pseudomonadota</taxon>
        <taxon>Alphaproteobacteria</taxon>
        <taxon>Hyphomicrobiales</taxon>
        <taxon>Phreatobacteraceae</taxon>
        <taxon>Phreatobacter</taxon>
    </lineage>
</organism>
<reference evidence="1 2" key="1">
    <citation type="submission" date="2018-03" db="EMBL/GenBank/DDBJ databases">
        <title>Genome sequencing of Phreatobacter sp.</title>
        <authorList>
            <person name="Kim S.-J."/>
            <person name="Heo J."/>
            <person name="Kwon S.-W."/>
        </authorList>
    </citation>
    <scope>NUCLEOTIDE SEQUENCE [LARGE SCALE GENOMIC DNA]</scope>
    <source>
        <strain evidence="1 2">S-12</strain>
    </source>
</reference>
<dbReference type="KEGG" id="phr:C6569_11530"/>
<evidence type="ECO:0000313" key="1">
    <source>
        <dbReference type="EMBL" id="AVO45644.1"/>
    </source>
</evidence>
<proteinExistence type="predicted"/>
<name>A0A2S0NBU2_9HYPH</name>
<gene>
    <name evidence="1" type="ORF">C6569_11530</name>
</gene>
<dbReference type="EMBL" id="CP027668">
    <property type="protein sequence ID" value="AVO45644.1"/>
    <property type="molecule type" value="Genomic_DNA"/>
</dbReference>
<accession>A0A2S0NBU2</accession>
<keyword evidence="2" id="KW-1185">Reference proteome</keyword>
<protein>
    <submittedName>
        <fullName evidence="1">Uncharacterized protein</fullName>
    </submittedName>
</protein>
<dbReference type="Proteomes" id="UP000237889">
    <property type="component" value="Chromosome"/>
</dbReference>
<dbReference type="OrthoDB" id="7961140at2"/>